<dbReference type="SMART" id="SM01005">
    <property type="entry name" value="Ala_racemase_C"/>
    <property type="match status" value="1"/>
</dbReference>
<keyword evidence="5 7" id="KW-0663">Pyridoxal phosphate</keyword>
<dbReference type="Pfam" id="PF01168">
    <property type="entry name" value="Ala_racemase_N"/>
    <property type="match status" value="1"/>
</dbReference>
<dbReference type="NCBIfam" id="TIGR00492">
    <property type="entry name" value="alr"/>
    <property type="match status" value="1"/>
</dbReference>
<feature type="active site" description="Proton acceptor; specific for L-alanine" evidence="7">
    <location>
        <position position="268"/>
    </location>
</feature>
<protein>
    <recommendedName>
        <fullName evidence="4 7">Alanine racemase</fullName>
        <ecNumber evidence="4 7">5.1.1.1</ecNumber>
    </recommendedName>
</protein>
<evidence type="ECO:0000256" key="4">
    <source>
        <dbReference type="ARBA" id="ARBA00013089"/>
    </source>
</evidence>
<gene>
    <name evidence="9" type="primary">alr</name>
    <name evidence="9" type="ORF">AAC691_06720</name>
</gene>
<dbReference type="InterPro" id="IPR009006">
    <property type="entry name" value="Ala_racemase/Decarboxylase_C"/>
</dbReference>
<dbReference type="PANTHER" id="PTHR30511:SF0">
    <property type="entry name" value="ALANINE RACEMASE, CATABOLIC-RELATED"/>
    <property type="match status" value="1"/>
</dbReference>
<evidence type="ECO:0000256" key="2">
    <source>
        <dbReference type="ARBA" id="ARBA00001933"/>
    </source>
</evidence>
<feature type="modified residue" description="N6-(pyridoxal phosphate)lysine" evidence="7">
    <location>
        <position position="47"/>
    </location>
</feature>
<comment type="cofactor">
    <cofactor evidence="2 7">
        <name>pyridoxal 5'-phosphate</name>
        <dbReference type="ChEBI" id="CHEBI:597326"/>
    </cofactor>
</comment>
<dbReference type="InterPro" id="IPR020622">
    <property type="entry name" value="Ala_racemase_pyridoxalP-BS"/>
</dbReference>
<feature type="binding site" evidence="7">
    <location>
        <position position="146"/>
    </location>
    <ligand>
        <name>substrate</name>
    </ligand>
</feature>
<keyword evidence="10" id="KW-1185">Reference proteome</keyword>
<dbReference type="Pfam" id="PF00842">
    <property type="entry name" value="Ala_racemase_C"/>
    <property type="match status" value="1"/>
</dbReference>
<dbReference type="SUPFAM" id="SSF50621">
    <property type="entry name" value="Alanine racemase C-terminal domain-like"/>
    <property type="match status" value="1"/>
</dbReference>
<dbReference type="Gene3D" id="3.20.20.10">
    <property type="entry name" value="Alanine racemase"/>
    <property type="match status" value="1"/>
</dbReference>
<evidence type="ECO:0000313" key="10">
    <source>
        <dbReference type="Proteomes" id="UP001449795"/>
    </source>
</evidence>
<accession>A0ABZ3D8J2</accession>
<dbReference type="InterPro" id="IPR000821">
    <property type="entry name" value="Ala_racemase"/>
</dbReference>
<dbReference type="EC" id="5.1.1.1" evidence="4 7"/>
<feature type="active site" description="Proton acceptor; specific for D-alanine" evidence="7">
    <location>
        <position position="47"/>
    </location>
</feature>
<dbReference type="InterPro" id="IPR001608">
    <property type="entry name" value="Ala_racemase_N"/>
</dbReference>
<dbReference type="InterPro" id="IPR011079">
    <property type="entry name" value="Ala_racemase_C"/>
</dbReference>
<dbReference type="GO" id="GO:0008784">
    <property type="term" value="F:alanine racemase activity"/>
    <property type="evidence" value="ECO:0007669"/>
    <property type="project" value="UniProtKB-EC"/>
</dbReference>
<comment type="similarity">
    <text evidence="3 7">Belongs to the alanine racemase family.</text>
</comment>
<evidence type="ECO:0000256" key="5">
    <source>
        <dbReference type="ARBA" id="ARBA00022898"/>
    </source>
</evidence>
<proteinExistence type="inferred from homology"/>
<feature type="binding site" evidence="7">
    <location>
        <position position="316"/>
    </location>
    <ligand>
        <name>substrate</name>
    </ligand>
</feature>
<name>A0ABZ3D8J2_9PROT</name>
<dbReference type="Proteomes" id="UP001449795">
    <property type="component" value="Chromosome"/>
</dbReference>
<sequence>MTMSLAPGAWPADRAGATLTIDLAAIAANYRLLGERAAGAVCAPVVKADAYGLGAARVAPVLEAAGARDFFVAHVDEGIALRRYVSPDVRITILHGPRPGAVDDCVRHDLRPVLNSMEQLASWRQAAGRHGRRLAAALQVDSGMSRFGLSPHDVRAIAADRSLLAGIDTDLVISHLACADDPANPASAAQRAQFRHLASMLPRAPLSLAASSGIFLGEGYHFDLVRPGAALYGVAPTAAAPNPLHPVVRLRAHVMQIRDIAPGDGVGYGLTYRAAAPRRIATIATGYADGFARQGASRGCAWLDDIRLPVVGRISMDSLALDISDVPDSRLSPDMTVDLIGPRRGVDAVAEAAGTIGYEILTALGHRYHRDYIAA</sequence>
<dbReference type="RefSeq" id="WP_342629432.1">
    <property type="nucleotide sequence ID" value="NZ_CP152276.1"/>
</dbReference>
<dbReference type="CDD" id="cd00430">
    <property type="entry name" value="PLPDE_III_AR"/>
    <property type="match status" value="1"/>
</dbReference>
<dbReference type="Gene3D" id="2.40.37.10">
    <property type="entry name" value="Lyase, Ornithine Decarboxylase, Chain A, domain 1"/>
    <property type="match status" value="1"/>
</dbReference>
<reference evidence="9 10" key="1">
    <citation type="submission" date="2024-04" db="EMBL/GenBank/DDBJ databases">
        <title>Complete genome sequence of Nguyenibacter vanlangesis HBCM-1154, a strain capable of nitrogen fixation, IAA production, and phosphorus solubilization isolated from sugarcane soil.</title>
        <authorList>
            <person name="MY HANH P."/>
        </authorList>
    </citation>
    <scope>NUCLEOTIDE SEQUENCE [LARGE SCALE GENOMIC DNA]</scope>
    <source>
        <strain evidence="9 10">HBCM 1154</strain>
    </source>
</reference>
<dbReference type="HAMAP" id="MF_01201">
    <property type="entry name" value="Ala_racemase"/>
    <property type="match status" value="1"/>
</dbReference>
<dbReference type="SUPFAM" id="SSF51419">
    <property type="entry name" value="PLP-binding barrel"/>
    <property type="match status" value="1"/>
</dbReference>
<dbReference type="PANTHER" id="PTHR30511">
    <property type="entry name" value="ALANINE RACEMASE"/>
    <property type="match status" value="1"/>
</dbReference>
<dbReference type="PROSITE" id="PS00395">
    <property type="entry name" value="ALANINE_RACEMASE"/>
    <property type="match status" value="1"/>
</dbReference>
<keyword evidence="6 7" id="KW-0413">Isomerase</keyword>
<dbReference type="PRINTS" id="PR00992">
    <property type="entry name" value="ALARACEMASE"/>
</dbReference>
<feature type="domain" description="Alanine racemase C-terminal" evidence="8">
    <location>
        <begin position="247"/>
        <end position="373"/>
    </location>
</feature>
<evidence type="ECO:0000256" key="7">
    <source>
        <dbReference type="HAMAP-Rule" id="MF_01201"/>
    </source>
</evidence>
<dbReference type="EMBL" id="CP152276">
    <property type="protein sequence ID" value="XAE44122.1"/>
    <property type="molecule type" value="Genomic_DNA"/>
</dbReference>
<evidence type="ECO:0000313" key="9">
    <source>
        <dbReference type="EMBL" id="XAE44122.1"/>
    </source>
</evidence>
<evidence type="ECO:0000259" key="8">
    <source>
        <dbReference type="SMART" id="SM01005"/>
    </source>
</evidence>
<evidence type="ECO:0000256" key="6">
    <source>
        <dbReference type="ARBA" id="ARBA00023235"/>
    </source>
</evidence>
<dbReference type="InterPro" id="IPR029066">
    <property type="entry name" value="PLP-binding_barrel"/>
</dbReference>
<comment type="function">
    <text evidence="7">Catalyzes the interconversion of L-alanine and D-alanine. May also act on other amino acids.</text>
</comment>
<evidence type="ECO:0000256" key="3">
    <source>
        <dbReference type="ARBA" id="ARBA00007880"/>
    </source>
</evidence>
<comment type="catalytic activity">
    <reaction evidence="1 7">
        <text>L-alanine = D-alanine</text>
        <dbReference type="Rhea" id="RHEA:20249"/>
        <dbReference type="ChEBI" id="CHEBI:57416"/>
        <dbReference type="ChEBI" id="CHEBI:57972"/>
        <dbReference type="EC" id="5.1.1.1"/>
    </reaction>
</comment>
<comment type="pathway">
    <text evidence="7">Amino-acid biosynthesis; D-alanine biosynthesis; D-alanine from L-alanine: step 1/1.</text>
</comment>
<organism evidence="9 10">
    <name type="scientific">Nguyenibacter vanlangensis</name>
    <dbReference type="NCBI Taxonomy" id="1216886"/>
    <lineage>
        <taxon>Bacteria</taxon>
        <taxon>Pseudomonadati</taxon>
        <taxon>Pseudomonadota</taxon>
        <taxon>Alphaproteobacteria</taxon>
        <taxon>Acetobacterales</taxon>
        <taxon>Acetobacteraceae</taxon>
        <taxon>Nguyenibacter</taxon>
    </lineage>
</organism>
<evidence type="ECO:0000256" key="1">
    <source>
        <dbReference type="ARBA" id="ARBA00000316"/>
    </source>
</evidence>